<dbReference type="Gene3D" id="3.20.20.370">
    <property type="entry name" value="Glycoside hydrolase/deacetylase"/>
    <property type="match status" value="1"/>
</dbReference>
<dbReference type="InterPro" id="IPR011330">
    <property type="entry name" value="Glyco_hydro/deAcase_b/a-brl"/>
</dbReference>
<evidence type="ECO:0000313" key="4">
    <source>
        <dbReference type="EMBL" id="TET44421.1"/>
    </source>
</evidence>
<organism evidence="4 5">
    <name type="scientific">candidate division TA06 bacterium</name>
    <dbReference type="NCBI Taxonomy" id="2250710"/>
    <lineage>
        <taxon>Bacteria</taxon>
        <taxon>Bacteria division TA06</taxon>
    </lineage>
</organism>
<feature type="domain" description="NodB homology" evidence="3">
    <location>
        <begin position="84"/>
        <end position="289"/>
    </location>
</feature>
<dbReference type="AlphaFoldDB" id="A0A523UQ41"/>
<dbReference type="GO" id="GO:0005576">
    <property type="term" value="C:extracellular region"/>
    <property type="evidence" value="ECO:0007669"/>
    <property type="project" value="UniProtKB-SubCell"/>
</dbReference>
<dbReference type="GO" id="GO:0016810">
    <property type="term" value="F:hydrolase activity, acting on carbon-nitrogen (but not peptide) bonds"/>
    <property type="evidence" value="ECO:0007669"/>
    <property type="project" value="InterPro"/>
</dbReference>
<dbReference type="InterPro" id="IPR002509">
    <property type="entry name" value="NODB_dom"/>
</dbReference>
<keyword evidence="2" id="KW-0732">Signal</keyword>
<dbReference type="Proteomes" id="UP000315525">
    <property type="component" value="Unassembled WGS sequence"/>
</dbReference>
<dbReference type="GO" id="GO:0005975">
    <property type="term" value="P:carbohydrate metabolic process"/>
    <property type="evidence" value="ECO:0007669"/>
    <property type="project" value="InterPro"/>
</dbReference>
<evidence type="ECO:0000313" key="5">
    <source>
        <dbReference type="Proteomes" id="UP000315525"/>
    </source>
</evidence>
<gene>
    <name evidence="4" type="ORF">E3J62_10390</name>
</gene>
<accession>A0A523UQ41</accession>
<evidence type="ECO:0000256" key="2">
    <source>
        <dbReference type="ARBA" id="ARBA00022729"/>
    </source>
</evidence>
<dbReference type="PROSITE" id="PS51677">
    <property type="entry name" value="NODB"/>
    <property type="match status" value="1"/>
</dbReference>
<dbReference type="PANTHER" id="PTHR34216:SF3">
    <property type="entry name" value="POLY-BETA-1,6-N-ACETYL-D-GLUCOSAMINE N-DEACETYLASE"/>
    <property type="match status" value="1"/>
</dbReference>
<dbReference type="SUPFAM" id="SSF88713">
    <property type="entry name" value="Glycoside hydrolase/deacetylase"/>
    <property type="match status" value="1"/>
</dbReference>
<comment type="subcellular location">
    <subcellularLocation>
        <location evidence="1">Secreted</location>
    </subcellularLocation>
</comment>
<dbReference type="InterPro" id="IPR051398">
    <property type="entry name" value="Polysacch_Deacetylase"/>
</dbReference>
<evidence type="ECO:0000256" key="1">
    <source>
        <dbReference type="ARBA" id="ARBA00004613"/>
    </source>
</evidence>
<name>A0A523UQ41_UNCT6</name>
<comment type="caution">
    <text evidence="4">The sequence shown here is derived from an EMBL/GenBank/DDBJ whole genome shotgun (WGS) entry which is preliminary data.</text>
</comment>
<dbReference type="CDD" id="cd10918">
    <property type="entry name" value="CE4_NodB_like_5s_6s"/>
    <property type="match status" value="1"/>
</dbReference>
<proteinExistence type="predicted"/>
<protein>
    <submittedName>
        <fullName evidence="4">Polysaccharide deacetylase family protein</fullName>
    </submittedName>
</protein>
<reference evidence="4 5" key="1">
    <citation type="submission" date="2019-03" db="EMBL/GenBank/DDBJ databases">
        <title>Metabolic potential of uncultured bacteria and archaea associated with petroleum seepage in deep-sea sediments.</title>
        <authorList>
            <person name="Dong X."/>
            <person name="Hubert C."/>
        </authorList>
    </citation>
    <scope>NUCLEOTIDE SEQUENCE [LARGE SCALE GENOMIC DNA]</scope>
    <source>
        <strain evidence="4">E44_bin18</strain>
    </source>
</reference>
<dbReference type="Pfam" id="PF01522">
    <property type="entry name" value="Polysacc_deac_1"/>
    <property type="match status" value="1"/>
</dbReference>
<dbReference type="PANTHER" id="PTHR34216">
    <property type="match status" value="1"/>
</dbReference>
<dbReference type="EMBL" id="SOJN01000125">
    <property type="protein sequence ID" value="TET44421.1"/>
    <property type="molecule type" value="Genomic_DNA"/>
</dbReference>
<sequence length="289" mass="32758">MVEKEAERKPSAPIKGVSGPPWNMLENKLRNKTPILVYHKTGIKFDWSGTWNTASQFNLHMKYLHAMGYKTCALKEAIAGHQSKRLAITFDDAYESVYTLAYPIMKKFGFRGTVFVITGYVGRKNSWDVNLGFRRWGHMSWDQIREMANDGFEFGSHTESHSDLTRLAPDVARRELSSSKAALEANLDRPCRYLSYPFGRTNPAVKHLVEAAGYEAAFTIAADKYRDVMEVGRMGVYVTDLLFDLKAKLGLFGSIIGNAERGKGRFINFFSNGTTIVNRLRRSKGWKMS</sequence>
<evidence type="ECO:0000259" key="3">
    <source>
        <dbReference type="PROSITE" id="PS51677"/>
    </source>
</evidence>